<proteinExistence type="predicted"/>
<feature type="compositionally biased region" description="Basic and acidic residues" evidence="1">
    <location>
        <begin position="125"/>
        <end position="136"/>
    </location>
</feature>
<evidence type="ECO:0000256" key="1">
    <source>
        <dbReference type="SAM" id="MobiDB-lite"/>
    </source>
</evidence>
<accession>A0A226E8A2</accession>
<feature type="region of interest" description="Disordered" evidence="1">
    <location>
        <begin position="530"/>
        <end position="583"/>
    </location>
</feature>
<dbReference type="Proteomes" id="UP000198287">
    <property type="component" value="Unassembled WGS sequence"/>
</dbReference>
<dbReference type="AlphaFoldDB" id="A0A226E8A2"/>
<feature type="compositionally biased region" description="Polar residues" evidence="1">
    <location>
        <begin position="155"/>
        <end position="201"/>
    </location>
</feature>
<feature type="compositionally biased region" description="Polar residues" evidence="1">
    <location>
        <begin position="25"/>
        <end position="41"/>
    </location>
</feature>
<sequence length="646" mass="72176">MSRGGGVIGKEVPFRDFLFYLYQSASPSPSSTREGSVSRNYPNRKHNQPAIFVNASQEVTNVEEPLPRTKSQTQALEEKAKEVPPSSRNESPDHRNGSRSRGRQMGIVIHHHHHGVSSTNKSKKKVPDNNETKERFTPSPSELVKPKSKKNNKSDNQASHTRKSVTSLKNNNVTHSPQPQLPQPTNLVSKSKKTINNNSLITKDDDNSKIRQAQQSMSSLSVTSLHSNKGDALPPILADGNNLTDKIVPSSRRQSRNESRALYRETLGDCPLSSSPETAAHVIDQQHNPKLLAVDNDPNITAEHVIDFEQKGKHNHHDREDDDERINDDNHLCVHSDHDLSFFKNFSATTTRAKTSLEQWPLLHDGSGDDNHHFCSSCLYHQRLQFYYPNNDPLLHHYHHIYCNLTKRHSRSTPIALDVFTSVENKRDNNRHHRRSSIFLPPDLEHHHLLDYEQFGDEREFLDEEFQNSMQQTNLTSEESEPKSRHRSSSSSSSIKLPMVKDNAGKKHSTIGINGDEGLEQTMLHNSSLLDDADTKTGRPSRKSGVLSNSKSSPALGVNDMEKATLTPRRINTSNAAGGDGLRTAMPVVSTRYRGGFSGGDEGGVTTTTTTTTVTVKMDTSSLFLDTVYVDMKQDIGSAASIKLFY</sequence>
<evidence type="ECO:0000313" key="2">
    <source>
        <dbReference type="EMBL" id="OXA52886.1"/>
    </source>
</evidence>
<gene>
    <name evidence="2" type="ORF">Fcan01_12156</name>
</gene>
<comment type="caution">
    <text evidence="2">The sequence shown here is derived from an EMBL/GenBank/DDBJ whole genome shotgun (WGS) entry which is preliminary data.</text>
</comment>
<feature type="region of interest" description="Disordered" evidence="1">
    <location>
        <begin position="469"/>
        <end position="514"/>
    </location>
</feature>
<feature type="region of interest" description="Disordered" evidence="1">
    <location>
        <begin position="25"/>
        <end position="218"/>
    </location>
</feature>
<keyword evidence="3" id="KW-1185">Reference proteome</keyword>
<name>A0A226E8A2_FOLCA</name>
<organism evidence="2 3">
    <name type="scientific">Folsomia candida</name>
    <name type="common">Springtail</name>
    <dbReference type="NCBI Taxonomy" id="158441"/>
    <lineage>
        <taxon>Eukaryota</taxon>
        <taxon>Metazoa</taxon>
        <taxon>Ecdysozoa</taxon>
        <taxon>Arthropoda</taxon>
        <taxon>Hexapoda</taxon>
        <taxon>Collembola</taxon>
        <taxon>Entomobryomorpha</taxon>
        <taxon>Isotomoidea</taxon>
        <taxon>Isotomidae</taxon>
        <taxon>Proisotominae</taxon>
        <taxon>Folsomia</taxon>
    </lineage>
</organism>
<dbReference type="EMBL" id="LNIX01000006">
    <property type="protein sequence ID" value="OXA52886.1"/>
    <property type="molecule type" value="Genomic_DNA"/>
</dbReference>
<evidence type="ECO:0000313" key="3">
    <source>
        <dbReference type="Proteomes" id="UP000198287"/>
    </source>
</evidence>
<protein>
    <submittedName>
        <fullName evidence="2">Uncharacterized protein</fullName>
    </submittedName>
</protein>
<reference evidence="2 3" key="1">
    <citation type="submission" date="2015-12" db="EMBL/GenBank/DDBJ databases">
        <title>The genome of Folsomia candida.</title>
        <authorList>
            <person name="Faddeeva A."/>
            <person name="Derks M.F."/>
            <person name="Anvar Y."/>
            <person name="Smit S."/>
            <person name="Van Straalen N."/>
            <person name="Roelofs D."/>
        </authorList>
    </citation>
    <scope>NUCLEOTIDE SEQUENCE [LARGE SCALE GENOMIC DNA]</scope>
    <source>
        <strain evidence="2 3">VU population</strain>
        <tissue evidence="2">Whole body</tissue>
    </source>
</reference>